<dbReference type="RefSeq" id="WP_184923182.1">
    <property type="nucleotide sequence ID" value="NZ_JACHJR010000001.1"/>
</dbReference>
<dbReference type="GO" id="GO:0016810">
    <property type="term" value="F:hydrolase activity, acting on carbon-nitrogen (but not peptide) bonds"/>
    <property type="evidence" value="ECO:0007669"/>
    <property type="project" value="InterPro"/>
</dbReference>
<dbReference type="EMBL" id="JACHJR010000001">
    <property type="protein sequence ID" value="MBB4951317.1"/>
    <property type="molecule type" value="Genomic_DNA"/>
</dbReference>
<dbReference type="Proteomes" id="UP000573327">
    <property type="component" value="Unassembled WGS sequence"/>
</dbReference>
<comment type="caution">
    <text evidence="3">The sequence shown here is derived from an EMBL/GenBank/DDBJ whole genome shotgun (WGS) entry which is preliminary data.</text>
</comment>
<dbReference type="PANTHER" id="PTHR10587">
    <property type="entry name" value="GLYCOSYL TRANSFERASE-RELATED"/>
    <property type="match status" value="1"/>
</dbReference>
<accession>A0A7W7SJ56</accession>
<proteinExistence type="predicted"/>
<feature type="signal peptide" evidence="1">
    <location>
        <begin position="1"/>
        <end position="23"/>
    </location>
</feature>
<evidence type="ECO:0000256" key="1">
    <source>
        <dbReference type="SAM" id="SignalP"/>
    </source>
</evidence>
<dbReference type="PROSITE" id="PS51677">
    <property type="entry name" value="NODB"/>
    <property type="match status" value="1"/>
</dbReference>
<feature type="domain" description="NodB homology" evidence="2">
    <location>
        <begin position="287"/>
        <end position="474"/>
    </location>
</feature>
<dbReference type="GO" id="GO:0005975">
    <property type="term" value="P:carbohydrate metabolic process"/>
    <property type="evidence" value="ECO:0007669"/>
    <property type="project" value="InterPro"/>
</dbReference>
<dbReference type="InterPro" id="IPR050248">
    <property type="entry name" value="Polysacc_deacetylase_ArnD"/>
</dbReference>
<dbReference type="SUPFAM" id="SSF88713">
    <property type="entry name" value="Glycoside hydrolase/deacetylase"/>
    <property type="match status" value="1"/>
</dbReference>
<sequence>MRTHRGVGAVLLTMALALPTALGVGLGTAPEAAAKVGDPTRPLIVRGSTWYLRDSLTTGTATTTFGYGAPGDLPMSGDWDGNGSSTPGVVRGGIWYLRNSNTSGVADTTFGYGDPGDVPVAGDWDGNGTTTPGIVRGTTWYLRNSNTTGVADTVLSYGDPGDVPVTGDWDGNGTTTPGIVRGTTWYLRNSNTSGVANVSLNYGNPGDRPVVGDWDGNGSSTPGIVRGSTWYLRNSNASGVADVSFGFGDTCDLGLSTASTLIRDRGGRPLPASFAGRHLTVLPTGANVVALTFDAGANAAGLPKILGALQNSCVPATFFLTGAWTENFPQDARVVGLRYPTGNHSFSHPDLTTLGDAAVRDQILHAQAAIQAGATYDARPLFRFPFGAADARTLGIVNSLGYASVNWTVDTLGWQGTSGGQSVSTVVSRVLANLRPGEIVLMHVGSHPNDGSTLDADALPTVIAELTARGYSFVTVPQFM</sequence>
<reference evidence="3 4" key="1">
    <citation type="submission" date="2020-08" db="EMBL/GenBank/DDBJ databases">
        <title>Sequencing the genomes of 1000 actinobacteria strains.</title>
        <authorList>
            <person name="Klenk H.-P."/>
        </authorList>
    </citation>
    <scope>NUCLEOTIDE SEQUENCE [LARGE SCALE GENOMIC DNA]</scope>
    <source>
        <strain evidence="3 4">DSM 44786</strain>
    </source>
</reference>
<keyword evidence="1" id="KW-0732">Signal</keyword>
<keyword evidence="4" id="KW-1185">Reference proteome</keyword>
<protein>
    <submittedName>
        <fullName evidence="3">Peptidoglycan/xylan/chitin deacetylase (PgdA/CDA1 family)</fullName>
    </submittedName>
</protein>
<organism evidence="3 4">
    <name type="scientific">Kitasatospora gansuensis</name>
    <dbReference type="NCBI Taxonomy" id="258050"/>
    <lineage>
        <taxon>Bacteria</taxon>
        <taxon>Bacillati</taxon>
        <taxon>Actinomycetota</taxon>
        <taxon>Actinomycetes</taxon>
        <taxon>Kitasatosporales</taxon>
        <taxon>Streptomycetaceae</taxon>
        <taxon>Kitasatospora</taxon>
    </lineage>
</organism>
<feature type="chain" id="PRO_5038592520" evidence="1">
    <location>
        <begin position="24"/>
        <end position="480"/>
    </location>
</feature>
<dbReference type="Gene3D" id="3.20.20.370">
    <property type="entry name" value="Glycoside hydrolase/deacetylase"/>
    <property type="match status" value="1"/>
</dbReference>
<dbReference type="InterPro" id="IPR011330">
    <property type="entry name" value="Glyco_hydro/deAcase_b/a-brl"/>
</dbReference>
<dbReference type="Pfam" id="PF01522">
    <property type="entry name" value="Polysacc_deac_1"/>
    <property type="match status" value="1"/>
</dbReference>
<dbReference type="AlphaFoldDB" id="A0A7W7SJ56"/>
<dbReference type="CDD" id="cd10917">
    <property type="entry name" value="CE4_NodB_like_6s_7s"/>
    <property type="match status" value="1"/>
</dbReference>
<gene>
    <name evidence="3" type="ORF">F4556_006852</name>
</gene>
<dbReference type="InterPro" id="IPR002509">
    <property type="entry name" value="NODB_dom"/>
</dbReference>
<name>A0A7W7SJ56_9ACTN</name>
<evidence type="ECO:0000313" key="4">
    <source>
        <dbReference type="Proteomes" id="UP000573327"/>
    </source>
</evidence>
<evidence type="ECO:0000259" key="2">
    <source>
        <dbReference type="PROSITE" id="PS51677"/>
    </source>
</evidence>
<evidence type="ECO:0000313" key="3">
    <source>
        <dbReference type="EMBL" id="MBB4951317.1"/>
    </source>
</evidence>